<dbReference type="InterPro" id="IPR045128">
    <property type="entry name" value="PI31-like"/>
</dbReference>
<dbReference type="Proteomes" id="UP000015104">
    <property type="component" value="Unassembled WGS sequence"/>
</dbReference>
<evidence type="ECO:0000313" key="3">
    <source>
        <dbReference type="EnsemblMetazoa" id="tetur02g11780.1"/>
    </source>
</evidence>
<dbReference type="PANTHER" id="PTHR13266:SF1">
    <property type="entry name" value="PROTEASOME INHIBITOR PI31 SUBUNIT"/>
    <property type="match status" value="1"/>
</dbReference>
<evidence type="ECO:0000256" key="2">
    <source>
        <dbReference type="SAM" id="MobiDB-lite"/>
    </source>
</evidence>
<sequence length="195" mass="21215">MTNGGCLTELADIRKNLKTRKGKSQFALSGSLDNYTYDCSRLELSRCLYRNFDRISSRLSGPKKPDVPDRPDRESQDLRESQNPQNLPEGTPILNIGRADLDPFAGEAGTGMIFDPNDPRHFTIPNVPGGPPNFRPPPSGMVHPPPPGARFDPFGPGGNPGRAFRGPRPGPTPGPGQGSPDPDHMRSWNYDGSPM</sequence>
<feature type="compositionally biased region" description="Pro residues" evidence="2">
    <location>
        <begin position="129"/>
        <end position="148"/>
    </location>
</feature>
<name>T1JXF8_TETUR</name>
<dbReference type="EnsemblMetazoa" id="tetur02g11780.1">
    <property type="protein sequence ID" value="tetur02g11780.1"/>
    <property type="gene ID" value="tetur02g11780"/>
</dbReference>
<evidence type="ECO:0000313" key="4">
    <source>
        <dbReference type="Proteomes" id="UP000015104"/>
    </source>
</evidence>
<comment type="similarity">
    <text evidence="1">Belongs to the proteasome inhibitor PI31 family.</text>
</comment>
<dbReference type="AlphaFoldDB" id="T1JXF8"/>
<dbReference type="GO" id="GO:0004866">
    <property type="term" value="F:endopeptidase inhibitor activity"/>
    <property type="evidence" value="ECO:0007669"/>
    <property type="project" value="InterPro"/>
</dbReference>
<proteinExistence type="inferred from homology"/>
<evidence type="ECO:0000256" key="1">
    <source>
        <dbReference type="ARBA" id="ARBA00006405"/>
    </source>
</evidence>
<organism evidence="3 4">
    <name type="scientific">Tetranychus urticae</name>
    <name type="common">Two-spotted spider mite</name>
    <dbReference type="NCBI Taxonomy" id="32264"/>
    <lineage>
        <taxon>Eukaryota</taxon>
        <taxon>Metazoa</taxon>
        <taxon>Ecdysozoa</taxon>
        <taxon>Arthropoda</taxon>
        <taxon>Chelicerata</taxon>
        <taxon>Arachnida</taxon>
        <taxon>Acari</taxon>
        <taxon>Acariformes</taxon>
        <taxon>Trombidiformes</taxon>
        <taxon>Prostigmata</taxon>
        <taxon>Eleutherengona</taxon>
        <taxon>Raphignathae</taxon>
        <taxon>Tetranychoidea</taxon>
        <taxon>Tetranychidae</taxon>
        <taxon>Tetranychus</taxon>
    </lineage>
</organism>
<feature type="region of interest" description="Disordered" evidence="2">
    <location>
        <begin position="58"/>
        <end position="94"/>
    </location>
</feature>
<evidence type="ECO:0008006" key="5">
    <source>
        <dbReference type="Google" id="ProtNLM"/>
    </source>
</evidence>
<feature type="compositionally biased region" description="Basic and acidic residues" evidence="2">
    <location>
        <begin position="63"/>
        <end position="80"/>
    </location>
</feature>
<reference evidence="3" key="2">
    <citation type="submission" date="2015-06" db="UniProtKB">
        <authorList>
            <consortium name="EnsemblMetazoa"/>
        </authorList>
    </citation>
    <scope>IDENTIFICATION</scope>
</reference>
<protein>
    <recommendedName>
        <fullName evidence="5">PI31 proteasome regulator C-terminal domain-containing protein</fullName>
    </recommendedName>
</protein>
<dbReference type="GO" id="GO:0043161">
    <property type="term" value="P:proteasome-mediated ubiquitin-dependent protein catabolic process"/>
    <property type="evidence" value="ECO:0007669"/>
    <property type="project" value="InterPro"/>
</dbReference>
<feature type="region of interest" description="Disordered" evidence="2">
    <location>
        <begin position="129"/>
        <end position="195"/>
    </location>
</feature>
<accession>T1JXF8</accession>
<keyword evidence="4" id="KW-1185">Reference proteome</keyword>
<dbReference type="EMBL" id="CAEY01000828">
    <property type="status" value="NOT_ANNOTATED_CDS"/>
    <property type="molecule type" value="Genomic_DNA"/>
</dbReference>
<dbReference type="PANTHER" id="PTHR13266">
    <property type="entry name" value="PROTEASOME INHIBITOR"/>
    <property type="match status" value="1"/>
</dbReference>
<dbReference type="GO" id="GO:0070628">
    <property type="term" value="F:proteasome binding"/>
    <property type="evidence" value="ECO:0007669"/>
    <property type="project" value="InterPro"/>
</dbReference>
<dbReference type="HOGENOM" id="CLU_1398007_0_0_1"/>
<reference evidence="4" key="1">
    <citation type="submission" date="2011-08" db="EMBL/GenBank/DDBJ databases">
        <authorList>
            <person name="Rombauts S."/>
        </authorList>
    </citation>
    <scope>NUCLEOTIDE SEQUENCE</scope>
    <source>
        <strain evidence="4">London</strain>
    </source>
</reference>